<keyword evidence="5" id="KW-0539">Nucleus</keyword>
<feature type="compositionally biased region" description="Basic residues" evidence="7">
    <location>
        <begin position="429"/>
        <end position="438"/>
    </location>
</feature>
<comment type="similarity">
    <text evidence="2">Belongs to the SNU66/SART1 family.</text>
</comment>
<dbReference type="Pfam" id="PF03343">
    <property type="entry name" value="SART-1"/>
    <property type="match status" value="2"/>
</dbReference>
<dbReference type="AlphaFoldDB" id="A0A7S3PNI2"/>
<protein>
    <recommendedName>
        <fullName evidence="9">SART-1 protein</fullName>
    </recommendedName>
</protein>
<feature type="region of interest" description="Disordered" evidence="7">
    <location>
        <begin position="429"/>
        <end position="450"/>
    </location>
</feature>
<feature type="compositionally biased region" description="Basic and acidic residues" evidence="7">
    <location>
        <begin position="439"/>
        <end position="449"/>
    </location>
</feature>
<comment type="subcellular location">
    <subcellularLocation>
        <location evidence="1">Nucleus</location>
    </subcellularLocation>
</comment>
<evidence type="ECO:0000256" key="2">
    <source>
        <dbReference type="ARBA" id="ARBA00006076"/>
    </source>
</evidence>
<feature type="compositionally biased region" description="Polar residues" evidence="7">
    <location>
        <begin position="523"/>
        <end position="533"/>
    </location>
</feature>
<gene>
    <name evidence="8" type="ORF">ASTO00021_LOCUS15267</name>
</gene>
<keyword evidence="4" id="KW-0508">mRNA splicing</keyword>
<proteinExistence type="inferred from homology"/>
<dbReference type="InterPro" id="IPR045347">
    <property type="entry name" value="HIND"/>
</dbReference>
<dbReference type="GO" id="GO:0046540">
    <property type="term" value="C:U4/U6 x U5 tri-snRNP complex"/>
    <property type="evidence" value="ECO:0007669"/>
    <property type="project" value="InterPro"/>
</dbReference>
<evidence type="ECO:0000256" key="7">
    <source>
        <dbReference type="SAM" id="MobiDB-lite"/>
    </source>
</evidence>
<dbReference type="GO" id="GO:0045292">
    <property type="term" value="P:mRNA cis splicing, via spliceosome"/>
    <property type="evidence" value="ECO:0007669"/>
    <property type="project" value="TreeGrafter"/>
</dbReference>
<feature type="compositionally biased region" description="Basic residues" evidence="7">
    <location>
        <begin position="348"/>
        <end position="373"/>
    </location>
</feature>
<dbReference type="PANTHER" id="PTHR14152:SF5">
    <property type="entry name" value="U4_U6.U5 TRI-SNRNP-ASSOCIATED PROTEIN 1"/>
    <property type="match status" value="1"/>
</dbReference>
<keyword evidence="3" id="KW-0507">mRNA processing</keyword>
<dbReference type="Pfam" id="PF19252">
    <property type="entry name" value="HIND"/>
    <property type="match status" value="2"/>
</dbReference>
<dbReference type="PANTHER" id="PTHR14152">
    <property type="entry name" value="SQUAMOUS CELL CARCINOMA ANTIGEN RECOGNISED BY CYTOTOXIC T LYMPHOCYTES"/>
    <property type="match status" value="1"/>
</dbReference>
<evidence type="ECO:0000256" key="3">
    <source>
        <dbReference type="ARBA" id="ARBA00022664"/>
    </source>
</evidence>
<reference evidence="8" key="1">
    <citation type="submission" date="2021-01" db="EMBL/GenBank/DDBJ databases">
        <authorList>
            <person name="Corre E."/>
            <person name="Pelletier E."/>
            <person name="Niang G."/>
            <person name="Scheremetjew M."/>
            <person name="Finn R."/>
            <person name="Kale V."/>
            <person name="Holt S."/>
            <person name="Cochrane G."/>
            <person name="Meng A."/>
            <person name="Brown T."/>
            <person name="Cohen L."/>
        </authorList>
    </citation>
    <scope>NUCLEOTIDE SEQUENCE</scope>
    <source>
        <strain evidence="8">GSBS06</strain>
    </source>
</reference>
<feature type="compositionally biased region" description="Basic and acidic residues" evidence="7">
    <location>
        <begin position="509"/>
        <end position="522"/>
    </location>
</feature>
<dbReference type="InterPro" id="IPR005011">
    <property type="entry name" value="SNU66/SART1"/>
</dbReference>
<name>A0A7S3PNI2_9STRA</name>
<dbReference type="GO" id="GO:0000481">
    <property type="term" value="P:maturation of 5S rRNA"/>
    <property type="evidence" value="ECO:0007669"/>
    <property type="project" value="TreeGrafter"/>
</dbReference>
<evidence type="ECO:0000256" key="6">
    <source>
        <dbReference type="SAM" id="Coils"/>
    </source>
</evidence>
<evidence type="ECO:0000313" key="8">
    <source>
        <dbReference type="EMBL" id="CAE0445248.1"/>
    </source>
</evidence>
<sequence length="701" mass="79225">MPGLNFKVKMQKGKNGEVSCSVEETNKIRAKLGLKPLREKNKRNTEQSKAKVIEKNGEISCSIEDTNRIRAQLGLKPLRVQQNKKNSDKIQVKSGSKPKVDADVEARIERARKKRKLKEKFISTKTLAESSEDLDTSEWIKRSKLKQNEALKALERAKEFEELESTHAKEAETYDSTQLGGIRISHHLKDLKPGEEVIMTLKDTSVLDEANNDLTGKVDELENVYIAEGERAKKRAKLQEKIQRSKKSYAGIEEEYDEDGKRMEKGILDKYDLEDNINQHKAAYVLNASGIVENAGKKKNQGDKNNAAFKSVEEPRISLLDAVNDNLFEASKEDYLTKQEIEASTTTKLKKEKKIKKKSKKNKRDKKGKKLRSLRSSAALNDMIDDAEAEDESSILLRKNNKKEHKIADEDEDEEPDDMGLQEALLKARRAVSQKRKGKSEEGANDHMIVDGPKINRNVFKTDYLGSSSESREFQGQIFTTATQFSSAIESRMEDTREEQQQQHNAAMEQKRSENVKIKAESASDNLQEQPISGSREPTILDSSKRIKTEEDSDNANVRELFKPKGSSLAAGGLAAALAAFRSQGDIKPSEEEKEALEKATEKIGIKKKKLDENTQFDIDLTYRDKNGKILSTKEAYVQMCYKFHGIKPGKNKLEKLKKREEQKKRMQNMNVGDTPLGTASALRKQTKKQGVAFITLDSNK</sequence>
<organism evidence="8">
    <name type="scientific">Aplanochytrium stocchinoi</name>
    <dbReference type="NCBI Taxonomy" id="215587"/>
    <lineage>
        <taxon>Eukaryota</taxon>
        <taxon>Sar</taxon>
        <taxon>Stramenopiles</taxon>
        <taxon>Bigyra</taxon>
        <taxon>Labyrinthulomycetes</taxon>
        <taxon>Thraustochytrida</taxon>
        <taxon>Thraustochytriidae</taxon>
        <taxon>Aplanochytrium</taxon>
    </lineage>
</organism>
<feature type="coiled-coil region" evidence="6">
    <location>
        <begin position="144"/>
        <end position="171"/>
    </location>
</feature>
<feature type="region of interest" description="Disordered" evidence="7">
    <location>
        <begin position="347"/>
        <end position="376"/>
    </location>
</feature>
<evidence type="ECO:0008006" key="9">
    <source>
        <dbReference type="Google" id="ProtNLM"/>
    </source>
</evidence>
<feature type="region of interest" description="Disordered" evidence="7">
    <location>
        <begin position="494"/>
        <end position="541"/>
    </location>
</feature>
<dbReference type="EMBL" id="HBIN01020007">
    <property type="protein sequence ID" value="CAE0445248.1"/>
    <property type="molecule type" value="Transcribed_RNA"/>
</dbReference>
<evidence type="ECO:0000256" key="1">
    <source>
        <dbReference type="ARBA" id="ARBA00004123"/>
    </source>
</evidence>
<accession>A0A7S3PNI2</accession>
<feature type="region of interest" description="Disordered" evidence="7">
    <location>
        <begin position="81"/>
        <end position="101"/>
    </location>
</feature>
<evidence type="ECO:0000256" key="5">
    <source>
        <dbReference type="ARBA" id="ARBA00023242"/>
    </source>
</evidence>
<keyword evidence="6" id="KW-0175">Coiled coil</keyword>
<evidence type="ECO:0000256" key="4">
    <source>
        <dbReference type="ARBA" id="ARBA00023187"/>
    </source>
</evidence>